<proteinExistence type="predicted"/>
<dbReference type="Proteomes" id="UP001594288">
    <property type="component" value="Unassembled WGS sequence"/>
</dbReference>
<dbReference type="EMBL" id="JBHPEI010000065">
    <property type="protein sequence ID" value="MFC1800084.1"/>
    <property type="molecule type" value="Genomic_DNA"/>
</dbReference>
<evidence type="ECO:0008006" key="3">
    <source>
        <dbReference type="Google" id="ProtNLM"/>
    </source>
</evidence>
<gene>
    <name evidence="1" type="ORF">ACFL2Z_04130</name>
</gene>
<sequence length="277" mass="29744">MSWLGFSLAPLLVLLPLISFAQAHLCKYQSFRAFDTGHSGGDHICDLRRDSDGLGRPDRLGDYVTISGSVIAEPSTYETGGWLFWVRHSGCGILVYGEQASLRLGDSVRVGGWLRLTNGGYFFPETGLASLGDVAIGSAGVRVIGRADSPSPNPVTTSMLSRCPERYGGDLIRVPGLTRVGHSADRGNDSFVWMRGLRDSVLLYFDGDTGCVLEPGDQVRIAVTGILIRMDPPGGIAQSPSWCLAPRSPGDIVVQERGTATAKISWGDVKQGFLDQD</sequence>
<keyword evidence="2" id="KW-1185">Reference proteome</keyword>
<comment type="caution">
    <text evidence="1">The sequence shown here is derived from an EMBL/GenBank/DDBJ whole genome shotgun (WGS) entry which is preliminary data.</text>
</comment>
<accession>A0ABV6YPT6</accession>
<evidence type="ECO:0000313" key="1">
    <source>
        <dbReference type="EMBL" id="MFC1800084.1"/>
    </source>
</evidence>
<organism evidence="1 2">
    <name type="scientific">Eiseniibacteriota bacterium</name>
    <dbReference type="NCBI Taxonomy" id="2212470"/>
    <lineage>
        <taxon>Bacteria</taxon>
        <taxon>Candidatus Eiseniibacteriota</taxon>
    </lineage>
</organism>
<protein>
    <recommendedName>
        <fullName evidence="3">DUF5666 domain-containing protein</fullName>
    </recommendedName>
</protein>
<evidence type="ECO:0000313" key="2">
    <source>
        <dbReference type="Proteomes" id="UP001594288"/>
    </source>
</evidence>
<name>A0ABV6YPT6_UNCEI</name>
<reference evidence="1 2" key="1">
    <citation type="submission" date="2024-09" db="EMBL/GenBank/DDBJ databases">
        <authorList>
            <person name="D'Angelo T."/>
        </authorList>
    </citation>
    <scope>NUCLEOTIDE SEQUENCE [LARGE SCALE GENOMIC DNA]</scope>
    <source>
        <strain evidence="1">SAG AM-311-F02</strain>
    </source>
</reference>